<reference evidence="1 2" key="1">
    <citation type="journal article" date="2017" name="PLoS Biol.">
        <title>The sea cucumber genome provides insights into morphological evolution and visceral regeneration.</title>
        <authorList>
            <person name="Zhang X."/>
            <person name="Sun L."/>
            <person name="Yuan J."/>
            <person name="Sun Y."/>
            <person name="Gao Y."/>
            <person name="Zhang L."/>
            <person name="Li S."/>
            <person name="Dai H."/>
            <person name="Hamel J.F."/>
            <person name="Liu C."/>
            <person name="Yu Y."/>
            <person name="Liu S."/>
            <person name="Lin W."/>
            <person name="Guo K."/>
            <person name="Jin S."/>
            <person name="Xu P."/>
            <person name="Storey K.B."/>
            <person name="Huan P."/>
            <person name="Zhang T."/>
            <person name="Zhou Y."/>
            <person name="Zhang J."/>
            <person name="Lin C."/>
            <person name="Li X."/>
            <person name="Xing L."/>
            <person name="Huo D."/>
            <person name="Sun M."/>
            <person name="Wang L."/>
            <person name="Mercier A."/>
            <person name="Li F."/>
            <person name="Yang H."/>
            <person name="Xiang J."/>
        </authorList>
    </citation>
    <scope>NUCLEOTIDE SEQUENCE [LARGE SCALE GENOMIC DNA]</scope>
    <source>
        <strain evidence="1">Shaxun</strain>
        <tissue evidence="1">Muscle</tissue>
    </source>
</reference>
<sequence>MLPEGFLPGLQEELVAISVSEELGISTVQLASASAAVQAVKPNLLPGLKGPSLLDTGSDHIFRGKKANLRQVSTRGESGYMDYLSSPLILQLPSSWLWTLHALYL</sequence>
<comment type="caution">
    <text evidence="1">The sequence shown here is derived from an EMBL/GenBank/DDBJ whole genome shotgun (WGS) entry which is preliminary data.</text>
</comment>
<dbReference type="AlphaFoldDB" id="A0A2G8JKT4"/>
<proteinExistence type="predicted"/>
<dbReference type="Proteomes" id="UP000230750">
    <property type="component" value="Unassembled WGS sequence"/>
</dbReference>
<gene>
    <name evidence="1" type="ORF">BSL78_26809</name>
</gene>
<evidence type="ECO:0000313" key="1">
    <source>
        <dbReference type="EMBL" id="PIK36358.1"/>
    </source>
</evidence>
<evidence type="ECO:0000313" key="2">
    <source>
        <dbReference type="Proteomes" id="UP000230750"/>
    </source>
</evidence>
<organism evidence="1 2">
    <name type="scientific">Stichopus japonicus</name>
    <name type="common">Sea cucumber</name>
    <dbReference type="NCBI Taxonomy" id="307972"/>
    <lineage>
        <taxon>Eukaryota</taxon>
        <taxon>Metazoa</taxon>
        <taxon>Echinodermata</taxon>
        <taxon>Eleutherozoa</taxon>
        <taxon>Echinozoa</taxon>
        <taxon>Holothuroidea</taxon>
        <taxon>Aspidochirotacea</taxon>
        <taxon>Aspidochirotida</taxon>
        <taxon>Stichopodidae</taxon>
        <taxon>Apostichopus</taxon>
    </lineage>
</organism>
<dbReference type="EMBL" id="MRZV01001690">
    <property type="protein sequence ID" value="PIK36358.1"/>
    <property type="molecule type" value="Genomic_DNA"/>
</dbReference>
<keyword evidence="2" id="KW-1185">Reference proteome</keyword>
<accession>A0A2G8JKT4</accession>
<protein>
    <submittedName>
        <fullName evidence="1">Uncharacterized protein</fullName>
    </submittedName>
</protein>
<name>A0A2G8JKT4_STIJA</name>